<evidence type="ECO:0000256" key="9">
    <source>
        <dbReference type="ARBA" id="ARBA00049406"/>
    </source>
</evidence>
<organism evidence="11 12">
    <name type="scientific">Hyalella azteca</name>
    <name type="common">Amphipod</name>
    <dbReference type="NCBI Taxonomy" id="294128"/>
    <lineage>
        <taxon>Eukaryota</taxon>
        <taxon>Metazoa</taxon>
        <taxon>Ecdysozoa</taxon>
        <taxon>Arthropoda</taxon>
        <taxon>Crustacea</taxon>
        <taxon>Multicrustacea</taxon>
        <taxon>Malacostraca</taxon>
        <taxon>Eumalacostraca</taxon>
        <taxon>Peracarida</taxon>
        <taxon>Amphipoda</taxon>
        <taxon>Senticaudata</taxon>
        <taxon>Talitrida</taxon>
        <taxon>Talitroidea</taxon>
        <taxon>Hyalellidae</taxon>
        <taxon>Hyalella</taxon>
    </lineage>
</organism>
<protein>
    <recommendedName>
        <fullName evidence="6">L-serine ammonia-lyase</fullName>
        <ecNumber evidence="6">4.3.1.17</ecNumber>
    </recommendedName>
</protein>
<dbReference type="SUPFAM" id="SSF53686">
    <property type="entry name" value="Tryptophan synthase beta subunit-like PLP-dependent enzymes"/>
    <property type="match status" value="1"/>
</dbReference>
<dbReference type="GO" id="GO:0030378">
    <property type="term" value="F:serine racemase activity"/>
    <property type="evidence" value="ECO:0007669"/>
    <property type="project" value="TreeGrafter"/>
</dbReference>
<proteinExistence type="inferred from homology"/>
<evidence type="ECO:0000313" key="11">
    <source>
        <dbReference type="Proteomes" id="UP000694843"/>
    </source>
</evidence>
<evidence type="ECO:0000256" key="6">
    <source>
        <dbReference type="ARBA" id="ARBA00012093"/>
    </source>
</evidence>
<dbReference type="KEGG" id="hazt:108676607"/>
<evidence type="ECO:0000256" key="2">
    <source>
        <dbReference type="ARBA" id="ARBA00001933"/>
    </source>
</evidence>
<evidence type="ECO:0000313" key="12">
    <source>
        <dbReference type="RefSeq" id="XP_018020204.1"/>
    </source>
</evidence>
<dbReference type="GO" id="GO:0018114">
    <property type="term" value="F:threonine racemase activity"/>
    <property type="evidence" value="ECO:0007669"/>
    <property type="project" value="TreeGrafter"/>
</dbReference>
<dbReference type="GeneID" id="108676607"/>
<dbReference type="InterPro" id="IPR001926">
    <property type="entry name" value="TrpB-like_PALP"/>
</dbReference>
<keyword evidence="8" id="KW-0663">Pyridoxal phosphate</keyword>
<dbReference type="PROSITE" id="PS00165">
    <property type="entry name" value="DEHYDRATASE_SER_THR"/>
    <property type="match status" value="1"/>
</dbReference>
<evidence type="ECO:0000256" key="7">
    <source>
        <dbReference type="ARBA" id="ARBA00022842"/>
    </source>
</evidence>
<gene>
    <name evidence="12" type="primary">LOC108676607</name>
</gene>
<feature type="domain" description="Tryptophan synthase beta chain-like PALP" evidence="10">
    <location>
        <begin position="25"/>
        <end position="123"/>
    </location>
</feature>
<comment type="similarity">
    <text evidence="5">Belongs to the serine/threonine dehydratase family.</text>
</comment>
<reference evidence="12" key="1">
    <citation type="submission" date="2025-08" db="UniProtKB">
        <authorList>
            <consortium name="RefSeq"/>
        </authorList>
    </citation>
    <scope>IDENTIFICATION</scope>
    <source>
        <tissue evidence="12">Whole organism</tissue>
    </source>
</reference>
<dbReference type="PANTHER" id="PTHR43050">
    <property type="entry name" value="SERINE / THREONINE RACEMASE FAMILY MEMBER"/>
    <property type="match status" value="1"/>
</dbReference>
<comment type="cofactor">
    <cofactor evidence="4">
        <name>Mg(2+)</name>
        <dbReference type="ChEBI" id="CHEBI:18420"/>
    </cofactor>
</comment>
<accession>A0A8B7P269</accession>
<dbReference type="InterPro" id="IPR000634">
    <property type="entry name" value="Ser/Thr_deHydtase_PyrdxlP-BS"/>
</dbReference>
<dbReference type="Pfam" id="PF00291">
    <property type="entry name" value="PALP"/>
    <property type="match status" value="2"/>
</dbReference>
<evidence type="ECO:0000256" key="3">
    <source>
        <dbReference type="ARBA" id="ARBA00001936"/>
    </source>
</evidence>
<dbReference type="GO" id="GO:0030170">
    <property type="term" value="F:pyridoxal phosphate binding"/>
    <property type="evidence" value="ECO:0007669"/>
    <property type="project" value="InterPro"/>
</dbReference>
<comment type="catalytic activity">
    <reaction evidence="9">
        <text>L-serine = pyruvate + NH4(+)</text>
        <dbReference type="Rhea" id="RHEA:19169"/>
        <dbReference type="ChEBI" id="CHEBI:15361"/>
        <dbReference type="ChEBI" id="CHEBI:28938"/>
        <dbReference type="ChEBI" id="CHEBI:33384"/>
        <dbReference type="EC" id="4.3.1.17"/>
    </reaction>
</comment>
<comment type="cofactor">
    <cofactor evidence="2">
        <name>pyridoxal 5'-phosphate</name>
        <dbReference type="ChEBI" id="CHEBI:597326"/>
    </cofactor>
</comment>
<evidence type="ECO:0000256" key="5">
    <source>
        <dbReference type="ARBA" id="ARBA00010869"/>
    </source>
</evidence>
<keyword evidence="7" id="KW-0460">Magnesium</keyword>
<evidence type="ECO:0000256" key="4">
    <source>
        <dbReference type="ARBA" id="ARBA00001946"/>
    </source>
</evidence>
<dbReference type="RefSeq" id="XP_018020204.1">
    <property type="nucleotide sequence ID" value="XM_018164715.2"/>
</dbReference>
<evidence type="ECO:0000256" key="1">
    <source>
        <dbReference type="ARBA" id="ARBA00001913"/>
    </source>
</evidence>
<name>A0A8B7P269_HYAAZ</name>
<dbReference type="Proteomes" id="UP000694843">
    <property type="component" value="Unplaced"/>
</dbReference>
<dbReference type="AlphaFoldDB" id="A0A8B7P269"/>
<sequence length="296" mass="31389">MDKVLATEGISLEMVKEAATRVAPWVHKTPVLSSSSLDQIAGLQLFFKAENFQKTGSFKARGACNAVFHAMEESKKDGKKLPGIVTHSTGNHGQAVAYASKCAGLPCCVVVPNDTPDIKCQAIEGIRVPDLDAILVPISGGGMTAGIAVAVKALRPQCKVYAVEPAGKELGSSLVAKKRLWHNPPQFLPTVADSIRTQQVGELTFPVLCSLVEPEVFTVTDPQMMQGMRLALTRMKVVVEAASGAAVYAAVQQLKQRCPDVQRAGVVLCGGNTGFTPLPQMLLEEPALGRSTTVTP</sequence>
<dbReference type="GO" id="GO:0005524">
    <property type="term" value="F:ATP binding"/>
    <property type="evidence" value="ECO:0007669"/>
    <property type="project" value="TreeGrafter"/>
</dbReference>
<evidence type="ECO:0000259" key="10">
    <source>
        <dbReference type="Pfam" id="PF00291"/>
    </source>
</evidence>
<evidence type="ECO:0000256" key="8">
    <source>
        <dbReference type="ARBA" id="ARBA00022898"/>
    </source>
</evidence>
<feature type="domain" description="Tryptophan synthase beta chain-like PALP" evidence="10">
    <location>
        <begin position="129"/>
        <end position="270"/>
    </location>
</feature>
<dbReference type="PANTHER" id="PTHR43050:SF1">
    <property type="entry name" value="SERINE RACEMASE"/>
    <property type="match status" value="1"/>
</dbReference>
<dbReference type="OrthoDB" id="4418812at2759"/>
<dbReference type="GO" id="GO:0000287">
    <property type="term" value="F:magnesium ion binding"/>
    <property type="evidence" value="ECO:0007669"/>
    <property type="project" value="TreeGrafter"/>
</dbReference>
<dbReference type="OMA" id="IRHHIYQ"/>
<comment type="cofactor">
    <cofactor evidence="1">
        <name>Ca(2+)</name>
        <dbReference type="ChEBI" id="CHEBI:29108"/>
    </cofactor>
</comment>
<dbReference type="GO" id="GO:0003941">
    <property type="term" value="F:L-serine ammonia-lyase activity"/>
    <property type="evidence" value="ECO:0007669"/>
    <property type="project" value="UniProtKB-EC"/>
</dbReference>
<keyword evidence="11" id="KW-1185">Reference proteome</keyword>
<comment type="cofactor">
    <cofactor evidence="3">
        <name>Mn(2+)</name>
        <dbReference type="ChEBI" id="CHEBI:29035"/>
    </cofactor>
</comment>
<dbReference type="GO" id="GO:0070179">
    <property type="term" value="P:D-serine biosynthetic process"/>
    <property type="evidence" value="ECO:0007669"/>
    <property type="project" value="TreeGrafter"/>
</dbReference>
<dbReference type="EC" id="4.3.1.17" evidence="6"/>
<dbReference type="InterPro" id="IPR036052">
    <property type="entry name" value="TrpB-like_PALP_sf"/>
</dbReference>
<dbReference type="Gene3D" id="3.40.50.1100">
    <property type="match status" value="3"/>
</dbReference>